<proteinExistence type="predicted"/>
<organism evidence="1 2">
    <name type="scientific">Cupriavidus taiwanensis</name>
    <dbReference type="NCBI Taxonomy" id="164546"/>
    <lineage>
        <taxon>Bacteria</taxon>
        <taxon>Pseudomonadati</taxon>
        <taxon>Pseudomonadota</taxon>
        <taxon>Betaproteobacteria</taxon>
        <taxon>Burkholderiales</taxon>
        <taxon>Burkholderiaceae</taxon>
        <taxon>Cupriavidus</taxon>
    </lineage>
</organism>
<protein>
    <submittedName>
        <fullName evidence="1">Uncharacterized protein</fullName>
    </submittedName>
</protein>
<sequence length="35" mass="4021">MSRLPSSPEVRRVLSKFRFWPPALLCNSSAECRAK</sequence>
<name>A0A975ZW19_9BURK</name>
<accession>A0A975ZW19</accession>
<comment type="caution">
    <text evidence="1">The sequence shown here is derived from an EMBL/GenBank/DDBJ whole genome shotgun (WGS) entry which is preliminary data.</text>
</comment>
<evidence type="ECO:0000313" key="1">
    <source>
        <dbReference type="EMBL" id="SOY40806.1"/>
    </source>
</evidence>
<reference evidence="1 2" key="1">
    <citation type="submission" date="2018-01" db="EMBL/GenBank/DDBJ databases">
        <authorList>
            <person name="Clerissi C."/>
        </authorList>
    </citation>
    <scope>NUCLEOTIDE SEQUENCE [LARGE SCALE GENOMIC DNA]</scope>
    <source>
        <strain evidence="1">Cupriavidus taiwanensis LMG 19430</strain>
    </source>
</reference>
<gene>
    <name evidence="1" type="ORF">CBM2586_A10762</name>
</gene>
<dbReference type="EMBL" id="OFSN01000001">
    <property type="protein sequence ID" value="SOY40806.1"/>
    <property type="molecule type" value="Genomic_DNA"/>
</dbReference>
<evidence type="ECO:0000313" key="2">
    <source>
        <dbReference type="Proteomes" id="UP000257016"/>
    </source>
</evidence>
<dbReference type="Proteomes" id="UP000257016">
    <property type="component" value="Unassembled WGS sequence"/>
</dbReference>
<dbReference type="AlphaFoldDB" id="A0A975ZW19"/>